<dbReference type="AlphaFoldDB" id="A0A8D2HQ65"/>
<reference evidence="2" key="1">
    <citation type="submission" date="2025-08" db="UniProtKB">
        <authorList>
            <consortium name="Ensembl"/>
        </authorList>
    </citation>
    <scope>IDENTIFICATION</scope>
</reference>
<proteinExistence type="predicted"/>
<dbReference type="Ensembl" id="ENSUPAT00010016988.1">
    <property type="protein sequence ID" value="ENSUPAP00010014864.1"/>
    <property type="gene ID" value="ENSUPAG00010011913.1"/>
</dbReference>
<organism evidence="2 3">
    <name type="scientific">Urocitellus parryii</name>
    <name type="common">Arctic ground squirrel</name>
    <name type="synonym">Spermophilus parryii</name>
    <dbReference type="NCBI Taxonomy" id="9999"/>
    <lineage>
        <taxon>Eukaryota</taxon>
        <taxon>Metazoa</taxon>
        <taxon>Chordata</taxon>
        <taxon>Craniata</taxon>
        <taxon>Vertebrata</taxon>
        <taxon>Euteleostomi</taxon>
        <taxon>Mammalia</taxon>
        <taxon>Eutheria</taxon>
        <taxon>Euarchontoglires</taxon>
        <taxon>Glires</taxon>
        <taxon>Rodentia</taxon>
        <taxon>Sciuromorpha</taxon>
        <taxon>Sciuridae</taxon>
        <taxon>Xerinae</taxon>
        <taxon>Marmotini</taxon>
        <taxon>Urocitellus</taxon>
    </lineage>
</organism>
<name>A0A8D2HQ65_UROPR</name>
<dbReference type="Proteomes" id="UP000694417">
    <property type="component" value="Unplaced"/>
</dbReference>
<reference evidence="2" key="2">
    <citation type="submission" date="2025-09" db="UniProtKB">
        <authorList>
            <consortium name="Ensembl"/>
        </authorList>
    </citation>
    <scope>IDENTIFICATION</scope>
</reference>
<accession>A0A8D2HQ65</accession>
<dbReference type="GeneTree" id="ENSGT00960000190461"/>
<feature type="region of interest" description="Disordered" evidence="1">
    <location>
        <begin position="86"/>
        <end position="107"/>
    </location>
</feature>
<sequence length="107" mass="12002">MRQFICLSVRLQVHLSTVFRDPGSWRPSPRPESALSTQDPALSPKENPEDKSDWSLLAARSEVSSVFSFLFMKRVGPLFFFPCIFSQPWTSPTPHKGSTVQSSGSSR</sequence>
<evidence type="ECO:0000313" key="3">
    <source>
        <dbReference type="Proteomes" id="UP000694417"/>
    </source>
</evidence>
<keyword evidence="3" id="KW-1185">Reference proteome</keyword>
<protein>
    <submittedName>
        <fullName evidence="2">Uncharacterized protein</fullName>
    </submittedName>
</protein>
<feature type="region of interest" description="Disordered" evidence="1">
    <location>
        <begin position="22"/>
        <end position="53"/>
    </location>
</feature>
<evidence type="ECO:0000256" key="1">
    <source>
        <dbReference type="SAM" id="MobiDB-lite"/>
    </source>
</evidence>
<evidence type="ECO:0000313" key="2">
    <source>
        <dbReference type="Ensembl" id="ENSUPAP00010014864.1"/>
    </source>
</evidence>
<feature type="compositionally biased region" description="Polar residues" evidence="1">
    <location>
        <begin position="87"/>
        <end position="107"/>
    </location>
</feature>